<accession>A0A7C3DE90</accession>
<feature type="binding site" evidence="3 4">
    <location>
        <position position="128"/>
    </location>
    <ligand>
        <name>Zn(2+)</name>
        <dbReference type="ChEBI" id="CHEBI:29105"/>
    </ligand>
</feature>
<feature type="binding site" evidence="3">
    <location>
        <position position="233"/>
    </location>
    <ligand>
        <name>NAD(+)</name>
        <dbReference type="ChEBI" id="CHEBI:57540"/>
    </ligand>
</feature>
<dbReference type="InterPro" id="IPR027546">
    <property type="entry name" value="Sirtuin_class_III"/>
</dbReference>
<dbReference type="Pfam" id="PF02146">
    <property type="entry name" value="SIR2"/>
    <property type="match status" value="1"/>
</dbReference>
<feature type="binding site" evidence="3 4">
    <location>
        <position position="152"/>
    </location>
    <ligand>
        <name>Zn(2+)</name>
        <dbReference type="ChEBI" id="CHEBI:29105"/>
    </ligand>
</feature>
<dbReference type="EC" id="2.3.1.286" evidence="3"/>
<evidence type="ECO:0000313" key="6">
    <source>
        <dbReference type="EMBL" id="HFG19150.1"/>
    </source>
</evidence>
<keyword evidence="3 4" id="KW-0862">Zinc</keyword>
<dbReference type="GO" id="GO:0017136">
    <property type="term" value="F:histone deacetylase activity, NAD-dependent"/>
    <property type="evidence" value="ECO:0007669"/>
    <property type="project" value="TreeGrafter"/>
</dbReference>
<dbReference type="PANTHER" id="PTHR11085">
    <property type="entry name" value="NAD-DEPENDENT PROTEIN DEACYLASE SIRTUIN-5, MITOCHONDRIAL-RELATED"/>
    <property type="match status" value="1"/>
</dbReference>
<proteinExistence type="inferred from homology"/>
<dbReference type="NCBIfam" id="NF001753">
    <property type="entry name" value="PRK00481.1-3"/>
    <property type="match status" value="1"/>
</dbReference>
<evidence type="ECO:0000256" key="3">
    <source>
        <dbReference type="HAMAP-Rule" id="MF_01121"/>
    </source>
</evidence>
<protein>
    <recommendedName>
        <fullName evidence="3">NAD-dependent protein deacylase</fullName>
        <ecNumber evidence="3">2.3.1.286</ecNumber>
    </recommendedName>
    <alternativeName>
        <fullName evidence="3">Regulatory protein SIR2 homolog</fullName>
    </alternativeName>
</protein>
<comment type="cofactor">
    <cofactor evidence="3">
        <name>Zn(2+)</name>
        <dbReference type="ChEBI" id="CHEBI:29105"/>
    </cofactor>
    <text evidence="3">Binds 1 zinc ion per subunit.</text>
</comment>
<dbReference type="GO" id="GO:0005737">
    <property type="term" value="C:cytoplasm"/>
    <property type="evidence" value="ECO:0007669"/>
    <property type="project" value="UniProtKB-SubCell"/>
</dbReference>
<comment type="subcellular location">
    <subcellularLocation>
        <location evidence="3">Cytoplasm</location>
    </subcellularLocation>
</comment>
<feature type="domain" description="Deacetylase sirtuin-type" evidence="5">
    <location>
        <begin position="1"/>
        <end position="245"/>
    </location>
</feature>
<comment type="catalytic activity">
    <reaction evidence="3">
        <text>N(6)-succinyl-L-lysyl-[protein] + NAD(+) + H2O = 2''-O-succinyl-ADP-D-ribose + nicotinamide + L-lysyl-[protein]</text>
        <dbReference type="Rhea" id="RHEA:47668"/>
        <dbReference type="Rhea" id="RHEA-COMP:9752"/>
        <dbReference type="Rhea" id="RHEA-COMP:11877"/>
        <dbReference type="ChEBI" id="CHEBI:15377"/>
        <dbReference type="ChEBI" id="CHEBI:17154"/>
        <dbReference type="ChEBI" id="CHEBI:29969"/>
        <dbReference type="ChEBI" id="CHEBI:57540"/>
        <dbReference type="ChEBI" id="CHEBI:87830"/>
        <dbReference type="ChEBI" id="CHEBI:87832"/>
    </reaction>
</comment>
<organism evidence="6">
    <name type="scientific">Meiothermus ruber</name>
    <dbReference type="NCBI Taxonomy" id="277"/>
    <lineage>
        <taxon>Bacteria</taxon>
        <taxon>Thermotogati</taxon>
        <taxon>Deinococcota</taxon>
        <taxon>Deinococci</taxon>
        <taxon>Thermales</taxon>
        <taxon>Thermaceae</taxon>
        <taxon>Meiothermus</taxon>
    </lineage>
</organism>
<feature type="binding site" evidence="3">
    <location>
        <position position="70"/>
    </location>
    <ligand>
        <name>substrate</name>
    </ligand>
</feature>
<evidence type="ECO:0000256" key="4">
    <source>
        <dbReference type="PROSITE-ProRule" id="PRU00236"/>
    </source>
</evidence>
<comment type="caution">
    <text evidence="6">The sequence shown here is derived from an EMBL/GenBank/DDBJ whole genome shotgun (WGS) entry which is preliminary data.</text>
</comment>
<feature type="binding site" evidence="3">
    <location>
        <begin position="102"/>
        <end position="105"/>
    </location>
    <ligand>
        <name>NAD(+)</name>
        <dbReference type="ChEBI" id="CHEBI:57540"/>
    </ligand>
</feature>
<dbReference type="Gene3D" id="3.30.1600.10">
    <property type="entry name" value="SIR2/SIRT2 'Small Domain"/>
    <property type="match status" value="1"/>
</dbReference>
<keyword evidence="2 3" id="KW-0520">NAD</keyword>
<dbReference type="CDD" id="cd01412">
    <property type="entry name" value="SIRT5_Af1_CobB"/>
    <property type="match status" value="1"/>
</dbReference>
<evidence type="ECO:0000256" key="1">
    <source>
        <dbReference type="ARBA" id="ARBA00022679"/>
    </source>
</evidence>
<comment type="domain">
    <text evidence="3">2 residues (Tyr-67 and Arg-70) present in a large hydrophobic pocket are probably involved in substrate specificity. They are important for desuccinylation activity, but dispensable for deacetylation activity.</text>
</comment>
<comment type="catalytic activity">
    <reaction evidence="3">
        <text>N(6)-acetyl-L-lysyl-[protein] + NAD(+) + H2O = 2''-O-acetyl-ADP-D-ribose + nicotinamide + L-lysyl-[protein]</text>
        <dbReference type="Rhea" id="RHEA:43636"/>
        <dbReference type="Rhea" id="RHEA-COMP:9752"/>
        <dbReference type="Rhea" id="RHEA-COMP:10731"/>
        <dbReference type="ChEBI" id="CHEBI:15377"/>
        <dbReference type="ChEBI" id="CHEBI:17154"/>
        <dbReference type="ChEBI" id="CHEBI:29969"/>
        <dbReference type="ChEBI" id="CHEBI:57540"/>
        <dbReference type="ChEBI" id="CHEBI:61930"/>
        <dbReference type="ChEBI" id="CHEBI:83767"/>
        <dbReference type="EC" id="2.3.1.286"/>
    </reaction>
</comment>
<dbReference type="AlphaFoldDB" id="A0A7C3DE90"/>
<keyword evidence="3 4" id="KW-0479">Metal-binding</keyword>
<dbReference type="HAMAP" id="MF_01121">
    <property type="entry name" value="Sirtuin_ClassIII"/>
    <property type="match status" value="1"/>
</dbReference>
<keyword evidence="3" id="KW-0963">Cytoplasm</keyword>
<dbReference type="InterPro" id="IPR026590">
    <property type="entry name" value="Ssirtuin_cat_dom"/>
</dbReference>
<comment type="caution">
    <text evidence="3">Lacks conserved residue(s) required for the propagation of feature annotation.</text>
</comment>
<dbReference type="InterPro" id="IPR026591">
    <property type="entry name" value="Sirtuin_cat_small_dom_sf"/>
</dbReference>
<feature type="binding site" evidence="3 4">
    <location>
        <position position="131"/>
    </location>
    <ligand>
        <name>Zn(2+)</name>
        <dbReference type="ChEBI" id="CHEBI:29105"/>
    </ligand>
</feature>
<dbReference type="EMBL" id="DSWI01000008">
    <property type="protein sequence ID" value="HFG19150.1"/>
    <property type="molecule type" value="Genomic_DNA"/>
</dbReference>
<gene>
    <name evidence="3" type="primary">cobB</name>
    <name evidence="6" type="ORF">ENS82_00310</name>
</gene>
<comment type="function">
    <text evidence="3">NAD-dependent lysine deacetylase and desuccinylase that specifically removes acetyl and succinyl groups on target proteins. Modulates the activities of several proteins which are inactive in their acylated form.</text>
</comment>
<feature type="active site" description="Proton acceptor" evidence="3 4">
    <location>
        <position position="120"/>
    </location>
</feature>
<name>A0A7C3DE90_MEIRU</name>
<dbReference type="PANTHER" id="PTHR11085:SF4">
    <property type="entry name" value="NAD-DEPENDENT PROTEIN DEACYLASE"/>
    <property type="match status" value="1"/>
</dbReference>
<dbReference type="GO" id="GO:0008270">
    <property type="term" value="F:zinc ion binding"/>
    <property type="evidence" value="ECO:0007669"/>
    <property type="project" value="UniProtKB-UniRule"/>
</dbReference>
<dbReference type="GO" id="GO:0036054">
    <property type="term" value="F:protein-malonyllysine demalonylase activity"/>
    <property type="evidence" value="ECO:0007669"/>
    <property type="project" value="InterPro"/>
</dbReference>
<dbReference type="Gene3D" id="3.40.50.1220">
    <property type="entry name" value="TPP-binding domain"/>
    <property type="match status" value="1"/>
</dbReference>
<feature type="binding site" evidence="3">
    <location>
        <position position="67"/>
    </location>
    <ligand>
        <name>substrate</name>
    </ligand>
</feature>
<keyword evidence="1" id="KW-0808">Transferase</keyword>
<dbReference type="InterPro" id="IPR050134">
    <property type="entry name" value="NAD-dep_sirtuin_deacylases"/>
</dbReference>
<sequence>MGMNLEAARKRLREARRVAVLTGAGVSQPSGIPTFRDAAGLWKDFNIEEYATPAAYARDPQKVWEWYAWRYQNVMQAQPNRAHTLLALLEQRIGEGFLLVTQNVDSLHSRAGSQRLVELHGNIARGRCERCGERFPLPDPAHFVPPPYCPSCKVRGRPDVVWFGEPLPAGSFEQAWRAFSEAEVALVIGTSAEVEPAASLGRLAYSSGAYLIEINPNPTPLSSQADCSLRMGAVEGMEALMEGFN</sequence>
<comment type="similarity">
    <text evidence="3">Belongs to the sirtuin family. Class III subfamily.</text>
</comment>
<feature type="binding site" evidence="3">
    <location>
        <begin position="215"/>
        <end position="217"/>
    </location>
    <ligand>
        <name>NAD(+)</name>
        <dbReference type="ChEBI" id="CHEBI:57540"/>
    </ligand>
</feature>
<feature type="binding site" evidence="3 4">
    <location>
        <position position="149"/>
    </location>
    <ligand>
        <name>Zn(2+)</name>
        <dbReference type="ChEBI" id="CHEBI:29105"/>
    </ligand>
</feature>
<evidence type="ECO:0000256" key="2">
    <source>
        <dbReference type="ARBA" id="ARBA00023027"/>
    </source>
</evidence>
<evidence type="ECO:0000259" key="5">
    <source>
        <dbReference type="PROSITE" id="PS50305"/>
    </source>
</evidence>
<dbReference type="InterPro" id="IPR003000">
    <property type="entry name" value="Sirtuin"/>
</dbReference>
<dbReference type="SUPFAM" id="SSF52467">
    <property type="entry name" value="DHS-like NAD/FAD-binding domain"/>
    <property type="match status" value="1"/>
</dbReference>
<dbReference type="GO" id="GO:0070403">
    <property type="term" value="F:NAD+ binding"/>
    <property type="evidence" value="ECO:0007669"/>
    <property type="project" value="UniProtKB-UniRule"/>
</dbReference>
<dbReference type="GO" id="GO:0036055">
    <property type="term" value="F:protein-succinyllysine desuccinylase activity"/>
    <property type="evidence" value="ECO:0007669"/>
    <property type="project" value="UniProtKB-UniRule"/>
</dbReference>
<dbReference type="PROSITE" id="PS50305">
    <property type="entry name" value="SIRTUIN"/>
    <property type="match status" value="1"/>
</dbReference>
<dbReference type="InterPro" id="IPR029035">
    <property type="entry name" value="DHS-like_NAD/FAD-binding_dom"/>
</dbReference>
<feature type="binding site" evidence="3">
    <location>
        <begin position="189"/>
        <end position="191"/>
    </location>
    <ligand>
        <name>NAD(+)</name>
        <dbReference type="ChEBI" id="CHEBI:57540"/>
    </ligand>
</feature>
<reference evidence="6" key="1">
    <citation type="journal article" date="2020" name="mSystems">
        <title>Genome- and Community-Level Interaction Insights into Carbon Utilization and Element Cycling Functions of Hydrothermarchaeota in Hydrothermal Sediment.</title>
        <authorList>
            <person name="Zhou Z."/>
            <person name="Liu Y."/>
            <person name="Xu W."/>
            <person name="Pan J."/>
            <person name="Luo Z.H."/>
            <person name="Li M."/>
        </authorList>
    </citation>
    <scope>NUCLEOTIDE SEQUENCE [LARGE SCALE GENOMIC DNA]</scope>
    <source>
        <strain evidence="6">SpSt-524</strain>
    </source>
</reference>